<evidence type="ECO:0000256" key="1">
    <source>
        <dbReference type="SAM" id="MobiDB-lite"/>
    </source>
</evidence>
<dbReference type="AlphaFoldDB" id="A0A9W6R0M9"/>
<dbReference type="Proteomes" id="UP001165136">
    <property type="component" value="Unassembled WGS sequence"/>
</dbReference>
<gene>
    <name evidence="3" type="ORF">Atai01_19990</name>
</gene>
<feature type="domain" description="Potassium/proton antiporter subunit KhtT-like N-terminal" evidence="2">
    <location>
        <begin position="23"/>
        <end position="91"/>
    </location>
</feature>
<feature type="region of interest" description="Disordered" evidence="1">
    <location>
        <begin position="1"/>
        <end position="29"/>
    </location>
</feature>
<dbReference type="Pfam" id="PF25991">
    <property type="entry name" value="KhtT_N"/>
    <property type="match status" value="1"/>
</dbReference>
<protein>
    <recommendedName>
        <fullName evidence="2">Potassium/proton antiporter subunit KhtT-like N-terminal domain-containing protein</fullName>
    </recommendedName>
</protein>
<organism evidence="3 4">
    <name type="scientific">Amycolatopsis taiwanensis</name>
    <dbReference type="NCBI Taxonomy" id="342230"/>
    <lineage>
        <taxon>Bacteria</taxon>
        <taxon>Bacillati</taxon>
        <taxon>Actinomycetota</taxon>
        <taxon>Actinomycetes</taxon>
        <taxon>Pseudonocardiales</taxon>
        <taxon>Pseudonocardiaceae</taxon>
        <taxon>Amycolatopsis</taxon>
    </lineage>
</organism>
<evidence type="ECO:0000313" key="3">
    <source>
        <dbReference type="EMBL" id="GLY65380.1"/>
    </source>
</evidence>
<evidence type="ECO:0000313" key="4">
    <source>
        <dbReference type="Proteomes" id="UP001165136"/>
    </source>
</evidence>
<accession>A0A9W6R0M9</accession>
<proteinExistence type="predicted"/>
<reference evidence="3" key="1">
    <citation type="submission" date="2023-03" db="EMBL/GenBank/DDBJ databases">
        <title>Amycolatopsis taiwanensis NBRC 103393.</title>
        <authorList>
            <person name="Ichikawa N."/>
            <person name="Sato H."/>
            <person name="Tonouchi N."/>
        </authorList>
    </citation>
    <scope>NUCLEOTIDE SEQUENCE</scope>
    <source>
        <strain evidence="3">NBRC 103393</strain>
    </source>
</reference>
<sequence>MPDPMVTAPSPTDAGEVGREQDMGATRDTVPGVGTVHHCLTHAGQRFGVLRHNDGRRELFFSASGESDKPSHTLVLDHDEAEQLADLLHSDQATRRRPLCGPP</sequence>
<name>A0A9W6R0M9_9PSEU</name>
<evidence type="ECO:0000259" key="2">
    <source>
        <dbReference type="Pfam" id="PF25991"/>
    </source>
</evidence>
<comment type="caution">
    <text evidence="3">The sequence shown here is derived from an EMBL/GenBank/DDBJ whole genome shotgun (WGS) entry which is preliminary data.</text>
</comment>
<dbReference type="EMBL" id="BSTI01000004">
    <property type="protein sequence ID" value="GLY65380.1"/>
    <property type="molecule type" value="Genomic_DNA"/>
</dbReference>
<keyword evidence="4" id="KW-1185">Reference proteome</keyword>
<dbReference type="InterPro" id="IPR058776">
    <property type="entry name" value="KhtT-like_N"/>
</dbReference>